<dbReference type="EMBL" id="MBTA01000027">
    <property type="protein sequence ID" value="RKD13747.1"/>
    <property type="molecule type" value="Genomic_DNA"/>
</dbReference>
<evidence type="ECO:0000313" key="2">
    <source>
        <dbReference type="EMBL" id="RKD13747.1"/>
    </source>
</evidence>
<organism evidence="2 3">
    <name type="scientific">Pelobium manganitolerans</name>
    <dbReference type="NCBI Taxonomy" id="1842495"/>
    <lineage>
        <taxon>Bacteria</taxon>
        <taxon>Pseudomonadati</taxon>
        <taxon>Bacteroidota</taxon>
        <taxon>Sphingobacteriia</taxon>
        <taxon>Sphingobacteriales</taxon>
        <taxon>Sphingobacteriaceae</taxon>
        <taxon>Pelobium</taxon>
    </lineage>
</organism>
<reference evidence="2 3" key="1">
    <citation type="submission" date="2016-07" db="EMBL/GenBank/DDBJ databases">
        <title>Genome of Pelobium manganitolerans.</title>
        <authorList>
            <person name="Wu S."/>
            <person name="Wang G."/>
        </authorList>
    </citation>
    <scope>NUCLEOTIDE SEQUENCE [LARGE SCALE GENOMIC DNA]</scope>
    <source>
        <strain evidence="2 3">YS-25</strain>
    </source>
</reference>
<comment type="caution">
    <text evidence="2">The sequence shown here is derived from an EMBL/GenBank/DDBJ whole genome shotgun (WGS) entry which is preliminary data.</text>
</comment>
<dbReference type="AlphaFoldDB" id="A0A419S395"/>
<accession>A0A419S395</accession>
<dbReference type="Proteomes" id="UP000283433">
    <property type="component" value="Unassembled WGS sequence"/>
</dbReference>
<gene>
    <name evidence="2" type="ORF">BCY91_09270</name>
</gene>
<keyword evidence="1" id="KW-0472">Membrane</keyword>
<feature type="transmembrane region" description="Helical" evidence="1">
    <location>
        <begin position="49"/>
        <end position="68"/>
    </location>
</feature>
<sequence length="83" mass="9187">MKKLIKPLVLLFALVTTGNLSFANGKVPEVYISEAPVSDLSGQQLLNTTWFWLLVAVVLVVLLTALVATKDQENQTHFPEHLI</sequence>
<dbReference type="OrthoDB" id="9914175at2"/>
<keyword evidence="1" id="KW-0812">Transmembrane</keyword>
<proteinExistence type="predicted"/>
<evidence type="ECO:0000313" key="3">
    <source>
        <dbReference type="Proteomes" id="UP000283433"/>
    </source>
</evidence>
<keyword evidence="3" id="KW-1185">Reference proteome</keyword>
<protein>
    <submittedName>
        <fullName evidence="2">Uncharacterized protein</fullName>
    </submittedName>
</protein>
<dbReference type="RefSeq" id="WP_120182654.1">
    <property type="nucleotide sequence ID" value="NZ_MBTA01000027.1"/>
</dbReference>
<keyword evidence="1" id="KW-1133">Transmembrane helix</keyword>
<name>A0A419S395_9SPHI</name>
<evidence type="ECO:0000256" key="1">
    <source>
        <dbReference type="SAM" id="Phobius"/>
    </source>
</evidence>